<dbReference type="Proteomes" id="UP000002745">
    <property type="component" value="Chromosome"/>
</dbReference>
<accession>C6XMN0</accession>
<dbReference type="AlphaFoldDB" id="C6XMN0"/>
<dbReference type="HOGENOM" id="CLU_2232841_0_0_5"/>
<feature type="domain" description="DUF6881" evidence="1">
    <location>
        <begin position="4"/>
        <end position="99"/>
    </location>
</feature>
<sequence>MSAKYLRVMWHDTLPDEPMELYYEIQPTKCVTRMIEIFDDGIPYADSLEIALRRYPPPANKSCLCDGIFPSSDAYDILFQTSDFSYNEISKSQFDKLFMRANIKN</sequence>
<protein>
    <recommendedName>
        <fullName evidence="1">DUF6881 domain-containing protein</fullName>
    </recommendedName>
</protein>
<proteinExistence type="predicted"/>
<evidence type="ECO:0000313" key="3">
    <source>
        <dbReference type="Proteomes" id="UP000002745"/>
    </source>
</evidence>
<reference evidence="3" key="1">
    <citation type="journal article" date="2011" name="J. Bacteriol.">
        <title>Genome sequences of eight morphologically diverse alphaproteobacteria.</title>
        <authorList>
            <consortium name="US DOE Joint Genome Institute"/>
            <person name="Brown P.J."/>
            <person name="Kysela D.T."/>
            <person name="Buechlein A."/>
            <person name="Hemmerich C."/>
            <person name="Brun Y.V."/>
        </authorList>
    </citation>
    <scope>NUCLEOTIDE SEQUENCE [LARGE SCALE GENOMIC DNA]</scope>
    <source>
        <strain evidence="3">ATCC 49814 / DSM 5838 / IFAM 1418</strain>
    </source>
</reference>
<dbReference type="KEGG" id="hba:Hbal_2264"/>
<dbReference type="STRING" id="582402.Hbal_2264"/>
<dbReference type="EMBL" id="CP001678">
    <property type="protein sequence ID" value="ACT59944.1"/>
    <property type="molecule type" value="Genomic_DNA"/>
</dbReference>
<dbReference type="InterPro" id="IPR049248">
    <property type="entry name" value="DUF6881"/>
</dbReference>
<keyword evidence="3" id="KW-1185">Reference proteome</keyword>
<gene>
    <name evidence="2" type="ordered locus">Hbal_2264</name>
</gene>
<dbReference type="OrthoDB" id="288554at2"/>
<organism evidence="2 3">
    <name type="scientific">Hirschia baltica (strain ATCC 49814 / DSM 5838 / IFAM 1418)</name>
    <dbReference type="NCBI Taxonomy" id="582402"/>
    <lineage>
        <taxon>Bacteria</taxon>
        <taxon>Pseudomonadati</taxon>
        <taxon>Pseudomonadota</taxon>
        <taxon>Alphaproteobacteria</taxon>
        <taxon>Hyphomonadales</taxon>
        <taxon>Hyphomonadaceae</taxon>
        <taxon>Hirschia</taxon>
    </lineage>
</organism>
<name>C6XMN0_HIRBI</name>
<evidence type="ECO:0000313" key="2">
    <source>
        <dbReference type="EMBL" id="ACT59944.1"/>
    </source>
</evidence>
<dbReference type="RefSeq" id="WP_015828094.1">
    <property type="nucleotide sequence ID" value="NC_012982.1"/>
</dbReference>
<dbReference type="Pfam" id="PF21812">
    <property type="entry name" value="DUF6881"/>
    <property type="match status" value="1"/>
</dbReference>
<evidence type="ECO:0000259" key="1">
    <source>
        <dbReference type="Pfam" id="PF21812"/>
    </source>
</evidence>